<feature type="region of interest" description="Disordered" evidence="2">
    <location>
        <begin position="147"/>
        <end position="178"/>
    </location>
</feature>
<accession>A0A672TH74</accession>
<dbReference type="Proteomes" id="UP000472266">
    <property type="component" value="Chromosome 13"/>
</dbReference>
<reference evidence="3" key="3">
    <citation type="submission" date="2025-09" db="UniProtKB">
        <authorList>
            <consortium name="Ensembl"/>
        </authorList>
    </citation>
    <scope>IDENTIFICATION</scope>
</reference>
<evidence type="ECO:0000256" key="1">
    <source>
        <dbReference type="ARBA" id="ARBA00004123"/>
    </source>
</evidence>
<keyword evidence="4" id="KW-1185">Reference proteome</keyword>
<dbReference type="GO" id="GO:0005634">
    <property type="term" value="C:nucleus"/>
    <property type="evidence" value="ECO:0007669"/>
    <property type="project" value="UniProtKB-SubCell"/>
</dbReference>
<organism evidence="3 4">
    <name type="scientific">Strigops habroptila</name>
    <name type="common">Kakapo</name>
    <dbReference type="NCBI Taxonomy" id="2489341"/>
    <lineage>
        <taxon>Eukaryota</taxon>
        <taxon>Metazoa</taxon>
        <taxon>Chordata</taxon>
        <taxon>Craniata</taxon>
        <taxon>Vertebrata</taxon>
        <taxon>Euteleostomi</taxon>
        <taxon>Archelosauria</taxon>
        <taxon>Archosauria</taxon>
        <taxon>Dinosauria</taxon>
        <taxon>Saurischia</taxon>
        <taxon>Theropoda</taxon>
        <taxon>Coelurosauria</taxon>
        <taxon>Aves</taxon>
        <taxon>Neognathae</taxon>
        <taxon>Neoaves</taxon>
        <taxon>Telluraves</taxon>
        <taxon>Australaves</taxon>
        <taxon>Psittaciformes</taxon>
        <taxon>Psittacidae</taxon>
        <taxon>Strigops</taxon>
    </lineage>
</organism>
<name>A0A672TH74_STRHB</name>
<dbReference type="PANTHER" id="PTHR11211">
    <property type="entry name" value="IROQUOIS-CLASS HOMEODOMAIN PROTEIN IRX"/>
    <property type="match status" value="1"/>
</dbReference>
<evidence type="ECO:0000313" key="4">
    <source>
        <dbReference type="Proteomes" id="UP000472266"/>
    </source>
</evidence>
<dbReference type="InParanoid" id="A0A672TH74"/>
<reference evidence="3" key="2">
    <citation type="submission" date="2025-08" db="UniProtKB">
        <authorList>
            <consortium name="Ensembl"/>
        </authorList>
    </citation>
    <scope>IDENTIFICATION</scope>
</reference>
<dbReference type="Ensembl" id="ENSSHBT00005000633.1">
    <property type="protein sequence ID" value="ENSSHBP00005000507.1"/>
    <property type="gene ID" value="ENSSHBG00005000497.1"/>
</dbReference>
<dbReference type="GeneTree" id="ENSGT00940000159909"/>
<comment type="subcellular location">
    <subcellularLocation>
        <location evidence="1">Nucleus</location>
    </subcellularLocation>
</comment>
<reference evidence="3 4" key="1">
    <citation type="submission" date="2019-11" db="EMBL/GenBank/DDBJ databases">
        <title>Strigops habroptila (kakapo) genome, bStrHab1, primary haplotype, v2.</title>
        <authorList>
            <person name="Jarvis E.D."/>
            <person name="Howard J."/>
            <person name="Rhie A."/>
            <person name="Phillippy A."/>
            <person name="Korlach J."/>
            <person name="Digby A."/>
            <person name="Iorns D."/>
            <person name="Eason D."/>
            <person name="Robertson B."/>
            <person name="Raemaekers T."/>
            <person name="Howe K."/>
            <person name="Lewin H."/>
            <person name="Damas J."/>
            <person name="Hastie A."/>
            <person name="Tracey A."/>
            <person name="Chow W."/>
            <person name="Fedrigo O."/>
        </authorList>
    </citation>
    <scope>NUCLEOTIDE SEQUENCE [LARGE SCALE GENOMIC DNA]</scope>
</reference>
<dbReference type="GO" id="GO:0030182">
    <property type="term" value="P:neuron differentiation"/>
    <property type="evidence" value="ECO:0007669"/>
    <property type="project" value="TreeGrafter"/>
</dbReference>
<dbReference type="AlphaFoldDB" id="A0A672TH74"/>
<dbReference type="GO" id="GO:0048468">
    <property type="term" value="P:cell development"/>
    <property type="evidence" value="ECO:0007669"/>
    <property type="project" value="TreeGrafter"/>
</dbReference>
<dbReference type="GO" id="GO:0000978">
    <property type="term" value="F:RNA polymerase II cis-regulatory region sequence-specific DNA binding"/>
    <property type="evidence" value="ECO:0007669"/>
    <property type="project" value="TreeGrafter"/>
</dbReference>
<dbReference type="GO" id="GO:0000981">
    <property type="term" value="F:DNA-binding transcription factor activity, RNA polymerase II-specific"/>
    <property type="evidence" value="ECO:0007669"/>
    <property type="project" value="TreeGrafter"/>
</dbReference>
<proteinExistence type="predicted"/>
<sequence>QPHTLLESPRWGCLDGHSAPSRSLLCSLQFFVSGSPSTTCCEAAPRSAPDASSAPASASLCCASYESRLLPPGRTELNAALGMYGAPIAAGKGYGSYLPYGTEPAALYSALVSYEIKDGAGTLHLGIAQPAAYYSYDHSLGQYQYDRRRAPSRPGCTSTGKTPTPPKERKSCWPSSPK</sequence>
<protein>
    <submittedName>
        <fullName evidence="3">Uncharacterized protein</fullName>
    </submittedName>
</protein>
<dbReference type="OMA" id="RKSCWLS"/>
<evidence type="ECO:0000313" key="3">
    <source>
        <dbReference type="Ensembl" id="ENSSHBP00005000507.1"/>
    </source>
</evidence>
<dbReference type="PANTHER" id="PTHR11211:SF40">
    <property type="entry name" value="MIRROR, ISOFORM C"/>
    <property type="match status" value="1"/>
</dbReference>
<evidence type="ECO:0000256" key="2">
    <source>
        <dbReference type="SAM" id="MobiDB-lite"/>
    </source>
</evidence>